<dbReference type="InterPro" id="IPR013926">
    <property type="entry name" value="CGI121/TPRKB"/>
</dbReference>
<comment type="similarity">
    <text evidence="2 8">Belongs to the CGI121/TPRKB family.</text>
</comment>
<dbReference type="GO" id="GO:0000408">
    <property type="term" value="C:EKC/KEOPS complex"/>
    <property type="evidence" value="ECO:0007669"/>
    <property type="project" value="TreeGrafter"/>
</dbReference>
<dbReference type="GO" id="GO:0005634">
    <property type="term" value="C:nucleus"/>
    <property type="evidence" value="ECO:0007669"/>
    <property type="project" value="UniProtKB-SubCell"/>
</dbReference>
<dbReference type="Gene3D" id="3.30.2380.10">
    <property type="entry name" value="CGI121/TPRKB"/>
    <property type="match status" value="1"/>
</dbReference>
<evidence type="ECO:0000256" key="8">
    <source>
        <dbReference type="RuleBase" id="RU004398"/>
    </source>
</evidence>
<evidence type="ECO:0000256" key="7">
    <source>
        <dbReference type="ARBA" id="ARBA00025043"/>
    </source>
</evidence>
<dbReference type="PANTHER" id="PTHR15840:SF10">
    <property type="entry name" value="EKC_KEOPS COMPLEX SUBUNIT TPRKB"/>
    <property type="match status" value="1"/>
</dbReference>
<proteinExistence type="inferred from homology"/>
<evidence type="ECO:0000256" key="2">
    <source>
        <dbReference type="ARBA" id="ARBA00005546"/>
    </source>
</evidence>
<organism evidence="9 10">
    <name type="scientific">Paramarasmius palmivorus</name>
    <dbReference type="NCBI Taxonomy" id="297713"/>
    <lineage>
        <taxon>Eukaryota</taxon>
        <taxon>Fungi</taxon>
        <taxon>Dikarya</taxon>
        <taxon>Basidiomycota</taxon>
        <taxon>Agaricomycotina</taxon>
        <taxon>Agaricomycetes</taxon>
        <taxon>Agaricomycetidae</taxon>
        <taxon>Agaricales</taxon>
        <taxon>Marasmiineae</taxon>
        <taxon>Marasmiaceae</taxon>
        <taxon>Paramarasmius</taxon>
    </lineage>
</organism>
<accession>A0AAW0DLM1</accession>
<keyword evidence="10" id="KW-1185">Reference proteome</keyword>
<dbReference type="GO" id="GO:0002949">
    <property type="term" value="P:tRNA threonylcarbamoyladenosine modification"/>
    <property type="evidence" value="ECO:0007669"/>
    <property type="project" value="TreeGrafter"/>
</dbReference>
<comment type="caution">
    <text evidence="9">The sequence shown here is derived from an EMBL/GenBank/DDBJ whole genome shotgun (WGS) entry which is preliminary data.</text>
</comment>
<evidence type="ECO:0000256" key="5">
    <source>
        <dbReference type="ARBA" id="ARBA00022694"/>
    </source>
</evidence>
<reference evidence="9 10" key="1">
    <citation type="submission" date="2024-01" db="EMBL/GenBank/DDBJ databases">
        <title>A draft genome for a cacao thread blight-causing isolate of Paramarasmius palmivorus.</title>
        <authorList>
            <person name="Baruah I.K."/>
            <person name="Bukari Y."/>
            <person name="Amoako-Attah I."/>
            <person name="Meinhardt L.W."/>
            <person name="Bailey B.A."/>
            <person name="Cohen S.P."/>
        </authorList>
    </citation>
    <scope>NUCLEOTIDE SEQUENCE [LARGE SCALE GENOMIC DNA]</scope>
    <source>
        <strain evidence="9 10">GH-12</strain>
    </source>
</reference>
<evidence type="ECO:0000313" key="9">
    <source>
        <dbReference type="EMBL" id="KAK7051385.1"/>
    </source>
</evidence>
<evidence type="ECO:0000256" key="6">
    <source>
        <dbReference type="ARBA" id="ARBA00023242"/>
    </source>
</evidence>
<dbReference type="PANTHER" id="PTHR15840">
    <property type="entry name" value="CGI-121 FAMILY MEMBER"/>
    <property type="match status" value="1"/>
</dbReference>
<gene>
    <name evidence="9" type="ORF">VNI00_004885</name>
</gene>
<dbReference type="EMBL" id="JAYKXP010000013">
    <property type="protein sequence ID" value="KAK7051385.1"/>
    <property type="molecule type" value="Genomic_DNA"/>
</dbReference>
<evidence type="ECO:0000256" key="4">
    <source>
        <dbReference type="ARBA" id="ARBA00016009"/>
    </source>
</evidence>
<dbReference type="InterPro" id="IPR036504">
    <property type="entry name" value="CGI121/TPRKB_sf"/>
</dbReference>
<protein>
    <recommendedName>
        <fullName evidence="4">EKC/KEOPS complex subunit CGI121</fullName>
    </recommendedName>
    <alternativeName>
        <fullName evidence="3">EKC/KEOPS complex subunit cgi121</fullName>
    </alternativeName>
</protein>
<comment type="subcellular location">
    <subcellularLocation>
        <location evidence="1">Nucleus</location>
    </subcellularLocation>
</comment>
<evidence type="ECO:0000313" key="10">
    <source>
        <dbReference type="Proteomes" id="UP001383192"/>
    </source>
</evidence>
<comment type="function">
    <text evidence="7">Component of the EKC/KEOPS complex that is required for the formation of a threonylcarbamoyl group on adenosine at position 37 (t(6)A37) in tRNAs that read codons beginning with adenine. The complex is probably involved in the transfer of the threonylcarbamoyl moiety of threonylcarbamoyl-AMP (TC-AMP) to the N6 group of A37. CGI121 acts as an allosteric effector that regulates the t(6)A activity of the complex. The EKC/KEOPS complex also promotes both telomere uncapping and telomere elongation. The complex is required for efficient recruitment of transcriptional coactivators. CGI121 is not required for tRNA modification.</text>
</comment>
<name>A0AAW0DLM1_9AGAR</name>
<evidence type="ECO:0000256" key="3">
    <source>
        <dbReference type="ARBA" id="ARBA00015316"/>
    </source>
</evidence>
<keyword evidence="6 8" id="KW-0539">Nucleus</keyword>
<dbReference type="AlphaFoldDB" id="A0AAW0DLM1"/>
<dbReference type="Pfam" id="PF08617">
    <property type="entry name" value="CGI-121"/>
    <property type="match status" value="1"/>
</dbReference>
<dbReference type="GO" id="GO:0005829">
    <property type="term" value="C:cytosol"/>
    <property type="evidence" value="ECO:0007669"/>
    <property type="project" value="TreeGrafter"/>
</dbReference>
<evidence type="ECO:0000256" key="1">
    <source>
        <dbReference type="ARBA" id="ARBA00004123"/>
    </source>
</evidence>
<sequence>METFTFTHASYTAHVALFHPVKNAAEIRKRIVEAARMQGEQGEEERQKMDFAFIEAGLVTSKEHLRTAIHQAVIGESLRTKTVHSEVIFMLNPTNNITESIRRYGVSDSSNALIVVHITNNTSDVHVEKRMKDVVDGELVPFTDLQTDWDRVKKYHKLPNLPTSQIDNIVTSTVAIKTVMQ</sequence>
<dbReference type="Proteomes" id="UP001383192">
    <property type="component" value="Unassembled WGS sequence"/>
</dbReference>
<keyword evidence="5" id="KW-0819">tRNA processing</keyword>
<dbReference type="SUPFAM" id="SSF143870">
    <property type="entry name" value="PF0523-like"/>
    <property type="match status" value="1"/>
</dbReference>